<reference evidence="7" key="1">
    <citation type="journal article" date="2016" name="Genome Announc.">
        <title>Genome sequences of three species of Hanseniaspora isolated from spontaneous wine fermentations.</title>
        <authorList>
            <person name="Sternes P.R."/>
            <person name="Lee D."/>
            <person name="Kutyna D.R."/>
            <person name="Borneman A.R."/>
        </authorList>
    </citation>
    <scope>NUCLEOTIDE SEQUENCE [LARGE SCALE GENOMIC DNA]</scope>
    <source>
        <strain evidence="7">AWRI3580</strain>
    </source>
</reference>
<dbReference type="FunFam" id="3.30.565.10:FF:000017">
    <property type="entry name" value="PMS1 homolog 1, mismatch repair system component"/>
    <property type="match status" value="1"/>
</dbReference>
<dbReference type="GO" id="GO:0004519">
    <property type="term" value="F:endonuclease activity"/>
    <property type="evidence" value="ECO:0007669"/>
    <property type="project" value="UniProtKB-KW"/>
</dbReference>
<dbReference type="Gene3D" id="3.30.1370.100">
    <property type="entry name" value="MutL, C-terminal domain, regulatory subdomain"/>
    <property type="match status" value="1"/>
</dbReference>
<dbReference type="InterPro" id="IPR013507">
    <property type="entry name" value="DNA_mismatch_S5_2-like"/>
</dbReference>
<organism evidence="6 7">
    <name type="scientific">Hanseniaspora uvarum</name>
    <name type="common">Yeast</name>
    <name type="synonym">Kloeckera apiculata</name>
    <dbReference type="NCBI Taxonomy" id="29833"/>
    <lineage>
        <taxon>Eukaryota</taxon>
        <taxon>Fungi</taxon>
        <taxon>Dikarya</taxon>
        <taxon>Ascomycota</taxon>
        <taxon>Saccharomycotina</taxon>
        <taxon>Saccharomycetes</taxon>
        <taxon>Saccharomycodales</taxon>
        <taxon>Saccharomycodaceae</taxon>
        <taxon>Hanseniaspora</taxon>
    </lineage>
</organism>
<dbReference type="InterPro" id="IPR042120">
    <property type="entry name" value="MutL_C_dimsub"/>
</dbReference>
<dbReference type="InterPro" id="IPR002099">
    <property type="entry name" value="MutL/Mlh/PMS"/>
</dbReference>
<accession>A0A1E5RQV2</accession>
<keyword evidence="6" id="KW-0540">Nuclease</keyword>
<evidence type="ECO:0000259" key="5">
    <source>
        <dbReference type="SMART" id="SM01340"/>
    </source>
</evidence>
<feature type="domain" description="MutL C-terminal dimerisation" evidence="4">
    <location>
        <begin position="689"/>
        <end position="840"/>
    </location>
</feature>
<dbReference type="SUPFAM" id="SSF55874">
    <property type="entry name" value="ATPase domain of HSP90 chaperone/DNA topoisomerase II/histidine kinase"/>
    <property type="match status" value="1"/>
</dbReference>
<comment type="caution">
    <text evidence="6">The sequence shown here is derived from an EMBL/GenBank/DDBJ whole genome shotgun (WGS) entry which is preliminary data.</text>
</comment>
<dbReference type="Pfam" id="PF08676">
    <property type="entry name" value="MutL_C"/>
    <property type="match status" value="1"/>
</dbReference>
<dbReference type="PANTHER" id="PTHR10073:SF52">
    <property type="entry name" value="MISMATCH REPAIR ENDONUCLEASE PMS2"/>
    <property type="match status" value="1"/>
</dbReference>
<feature type="domain" description="DNA mismatch repair protein S5" evidence="5">
    <location>
        <begin position="239"/>
        <end position="366"/>
    </location>
</feature>
<dbReference type="InterPro" id="IPR014790">
    <property type="entry name" value="MutL_C"/>
</dbReference>
<evidence type="ECO:0000259" key="4">
    <source>
        <dbReference type="SMART" id="SM00853"/>
    </source>
</evidence>
<dbReference type="GO" id="GO:0016887">
    <property type="term" value="F:ATP hydrolysis activity"/>
    <property type="evidence" value="ECO:0007669"/>
    <property type="project" value="InterPro"/>
</dbReference>
<evidence type="ECO:0000313" key="6">
    <source>
        <dbReference type="EMBL" id="OEJ89255.1"/>
    </source>
</evidence>
<evidence type="ECO:0000313" key="7">
    <source>
        <dbReference type="Proteomes" id="UP000095358"/>
    </source>
</evidence>
<dbReference type="SUPFAM" id="SSF54211">
    <property type="entry name" value="Ribosomal protein S5 domain 2-like"/>
    <property type="match status" value="1"/>
</dbReference>
<dbReference type="InterPro" id="IPR037198">
    <property type="entry name" value="MutL_C_sf"/>
</dbReference>
<feature type="compositionally biased region" description="Polar residues" evidence="3">
    <location>
        <begin position="546"/>
        <end position="580"/>
    </location>
</feature>
<dbReference type="GO" id="GO:0140664">
    <property type="term" value="F:ATP-dependent DNA damage sensor activity"/>
    <property type="evidence" value="ECO:0007669"/>
    <property type="project" value="InterPro"/>
</dbReference>
<name>A0A1E5RQV2_HANUV</name>
<dbReference type="InterPro" id="IPR042121">
    <property type="entry name" value="MutL_C_regsub"/>
</dbReference>
<dbReference type="NCBIfam" id="TIGR00585">
    <property type="entry name" value="mutl"/>
    <property type="match status" value="1"/>
</dbReference>
<dbReference type="InterPro" id="IPR036890">
    <property type="entry name" value="HATPase_C_sf"/>
</dbReference>
<dbReference type="CDD" id="cd16926">
    <property type="entry name" value="HATPase_MutL-MLH-PMS-like"/>
    <property type="match status" value="1"/>
</dbReference>
<dbReference type="OrthoDB" id="10263226at2759"/>
<dbReference type="Gene3D" id="3.30.230.10">
    <property type="match status" value="1"/>
</dbReference>
<dbReference type="InterPro" id="IPR038973">
    <property type="entry name" value="MutL/Mlh/Pms-like"/>
</dbReference>
<sequence>MKQIKAISQEDIHSITSGQVITDVNSIIKELLENSIDADSKNIEITLKDYCLNGIEIKDDGHGIQENDFDTICLKHYTSKIKNFEDINTNLVNLGFRGEALNSICFISNTTIMTCTNDEDGIGHELHYNNNGDLIKQDVISMDKGTIIQIEDIFKNLPVRRLNFEKNYRKSIFNKCIRLIQDYCIINYDINIKVWNIVDNKKKLVLSNIGQKSSDSSSKLDLQKLLKNCSNIFSSSSKMKGINGINLKFTMPSKKSFVQEHNFEGGEIIIEGLISQKSFGFGKTTKMDNQYIYINKRPLDYPKVANIINEEYKKFNHLQFPFFVLNFNVPVNILDLNVTPDKRTIFVHNEYKFLEMLRESLIEFWDNDGMMLYDNTQNIDNKRKLVKFEETGVVRQKTSEIEVTKISKEDSYSDEVDSNLDVYKEKDEERIPTFDEVYNTSELSGSNKLTVNKRVVSATSNARPNLNKYKYNDKPATSETTPITSERKPISRNFQSKITSFMNPDVMAKHNKTVYSSSEDEVEDLIIDMDGERIVEQVATPKRVLSSPTKLPQTRVLSSPTKSPQTGVLKSSENSPQTRILKSPTKLPQEEDLQEKVENDRLKKLLKESNNEPVQTQERKVTELIDISTLQKKISIDLNELKKIKINNPKQSAKHKNLFSTNMDIENTDLQEKLLTLTVAKKDFLKMKIIGQFNLGFILCTRKLESGYDMFIIDQHASDEKYNFEQLFKKTIINVQPLIKPILIELNPLDKILIKENVEVFTKNGFNLKFKENENEDIYLETLPLSEKTQFTIDDFFEVIDLLRANESNFKLSKDIKCSKVRSMFAMRACRMSIMIGRPLNIQVMKRIVNNLSLLDKPWNCPHGRPTIRHLMELRSYNSFDSDYVL</sequence>
<keyword evidence="7" id="KW-1185">Reference proteome</keyword>
<proteinExistence type="inferred from homology"/>
<dbReference type="GO" id="GO:0006298">
    <property type="term" value="P:mismatch repair"/>
    <property type="evidence" value="ECO:0007669"/>
    <property type="project" value="InterPro"/>
</dbReference>
<dbReference type="InterPro" id="IPR014721">
    <property type="entry name" value="Ribsml_uS5_D2-typ_fold_subgr"/>
</dbReference>
<keyword evidence="6" id="KW-0255">Endonuclease</keyword>
<dbReference type="Proteomes" id="UP000095358">
    <property type="component" value="Unassembled WGS sequence"/>
</dbReference>
<dbReference type="Gene3D" id="3.30.565.10">
    <property type="entry name" value="Histidine kinase-like ATPase, C-terminal domain"/>
    <property type="match status" value="1"/>
</dbReference>
<keyword evidence="2" id="KW-0227">DNA damage</keyword>
<dbReference type="GO" id="GO:0005524">
    <property type="term" value="F:ATP binding"/>
    <property type="evidence" value="ECO:0007669"/>
    <property type="project" value="InterPro"/>
</dbReference>
<dbReference type="SUPFAM" id="SSF118116">
    <property type="entry name" value="DNA mismatch repair protein MutL"/>
    <property type="match status" value="1"/>
</dbReference>
<comment type="similarity">
    <text evidence="1">Belongs to the DNA mismatch repair MutL/HexB family.</text>
</comment>
<evidence type="ECO:0000256" key="3">
    <source>
        <dbReference type="SAM" id="MobiDB-lite"/>
    </source>
</evidence>
<feature type="region of interest" description="Disordered" evidence="3">
    <location>
        <begin position="543"/>
        <end position="594"/>
    </location>
</feature>
<dbReference type="PROSITE" id="PS00058">
    <property type="entry name" value="DNA_MISMATCH_REPAIR_1"/>
    <property type="match status" value="1"/>
</dbReference>
<dbReference type="SMART" id="SM00853">
    <property type="entry name" value="MutL_C"/>
    <property type="match status" value="1"/>
</dbReference>
<dbReference type="STRING" id="29833.A0A1E5RQV2"/>
<dbReference type="InterPro" id="IPR014762">
    <property type="entry name" value="DNA_mismatch_repair_CS"/>
</dbReference>
<dbReference type="FunFam" id="3.30.1370.100:FF:000001">
    <property type="entry name" value="Mismatch repair endonuclease pms1, putative"/>
    <property type="match status" value="1"/>
</dbReference>
<dbReference type="GO" id="GO:0032389">
    <property type="term" value="C:MutLalpha complex"/>
    <property type="evidence" value="ECO:0007669"/>
    <property type="project" value="TreeGrafter"/>
</dbReference>
<dbReference type="VEuPathDB" id="FungiDB:AWRI3580_g1655"/>
<dbReference type="SMART" id="SM01340">
    <property type="entry name" value="DNA_mis_repair"/>
    <property type="match status" value="1"/>
</dbReference>
<dbReference type="CDD" id="cd03484">
    <property type="entry name" value="MutL_Trans_hPMS_2_like"/>
    <property type="match status" value="1"/>
</dbReference>
<dbReference type="GO" id="GO:0061982">
    <property type="term" value="P:meiosis I cell cycle process"/>
    <property type="evidence" value="ECO:0007669"/>
    <property type="project" value="UniProtKB-ARBA"/>
</dbReference>
<keyword evidence="6" id="KW-0378">Hydrolase</keyword>
<dbReference type="Gene3D" id="3.30.1540.20">
    <property type="entry name" value="MutL, C-terminal domain, dimerisation subdomain"/>
    <property type="match status" value="1"/>
</dbReference>
<dbReference type="Pfam" id="PF01119">
    <property type="entry name" value="DNA_mis_repair"/>
    <property type="match status" value="1"/>
</dbReference>
<dbReference type="PANTHER" id="PTHR10073">
    <property type="entry name" value="DNA MISMATCH REPAIR PROTEIN MLH, PMS, MUTL"/>
    <property type="match status" value="1"/>
</dbReference>
<evidence type="ECO:0000256" key="1">
    <source>
        <dbReference type="ARBA" id="ARBA00006082"/>
    </source>
</evidence>
<dbReference type="EMBL" id="LPNN01000004">
    <property type="protein sequence ID" value="OEJ89255.1"/>
    <property type="molecule type" value="Genomic_DNA"/>
</dbReference>
<dbReference type="GO" id="GO:0030983">
    <property type="term" value="F:mismatched DNA binding"/>
    <property type="evidence" value="ECO:0007669"/>
    <property type="project" value="InterPro"/>
</dbReference>
<dbReference type="Pfam" id="PF13589">
    <property type="entry name" value="HATPase_c_3"/>
    <property type="match status" value="1"/>
</dbReference>
<dbReference type="InterPro" id="IPR020568">
    <property type="entry name" value="Ribosomal_Su5_D2-typ_SF"/>
</dbReference>
<dbReference type="AlphaFoldDB" id="A0A1E5RQV2"/>
<gene>
    <name evidence="6" type="ORF">AWRI3580_g1655</name>
</gene>
<evidence type="ECO:0000256" key="2">
    <source>
        <dbReference type="ARBA" id="ARBA00022763"/>
    </source>
</evidence>
<protein>
    <submittedName>
        <fullName evidence="6">Mismatch repair endonuclease PMS2</fullName>
    </submittedName>
</protein>